<gene>
    <name evidence="2" type="ORF">OIU80_12430</name>
</gene>
<proteinExistence type="predicted"/>
<organism evidence="2 3">
    <name type="scientific">Flavobacterium frigoritolerans</name>
    <dbReference type="NCBI Taxonomy" id="2987686"/>
    <lineage>
        <taxon>Bacteria</taxon>
        <taxon>Pseudomonadati</taxon>
        <taxon>Bacteroidota</taxon>
        <taxon>Flavobacteriia</taxon>
        <taxon>Flavobacteriales</taxon>
        <taxon>Flavobacteriaceae</taxon>
        <taxon>Flavobacterium</taxon>
    </lineage>
</organism>
<evidence type="ECO:0000313" key="3">
    <source>
        <dbReference type="Proteomes" id="UP001151133"/>
    </source>
</evidence>
<comment type="caution">
    <text evidence="2">The sequence shown here is derived from an EMBL/GenBank/DDBJ whole genome shotgun (WGS) entry which is preliminary data.</text>
</comment>
<dbReference type="EMBL" id="JAOZEV010000009">
    <property type="protein sequence ID" value="MCV9933091.1"/>
    <property type="molecule type" value="Genomic_DNA"/>
</dbReference>
<reference evidence="2" key="1">
    <citation type="submission" date="2022-10" db="EMBL/GenBank/DDBJ databases">
        <title>Two novel species of Flavobacterium.</title>
        <authorList>
            <person name="Liu Q."/>
            <person name="Xin Y.-H."/>
        </authorList>
    </citation>
    <scope>NUCLEOTIDE SEQUENCE</scope>
    <source>
        <strain evidence="2">LS1R47</strain>
    </source>
</reference>
<dbReference type="AlphaFoldDB" id="A0A9X2ZKL5"/>
<evidence type="ECO:0000256" key="1">
    <source>
        <dbReference type="SAM" id="Phobius"/>
    </source>
</evidence>
<accession>A0A9X2ZKL5</accession>
<protein>
    <submittedName>
        <fullName evidence="2">Uncharacterized protein</fullName>
    </submittedName>
</protein>
<keyword evidence="1" id="KW-0812">Transmembrane</keyword>
<evidence type="ECO:0000313" key="2">
    <source>
        <dbReference type="EMBL" id="MCV9933091.1"/>
    </source>
</evidence>
<feature type="transmembrane region" description="Helical" evidence="1">
    <location>
        <begin position="7"/>
        <end position="25"/>
    </location>
</feature>
<sequence length="167" mass="19368">MRKQKKEWITFIILINIIYAIYICFNSNKINAKDLVEIKAQFLEKPTYSESTGDNIPEISFKVIEDSYSYYIKGCGLENLSLIDKKDILNSVAYDSVIFKVKKQNSFYEKLRNEKEVFEFKKNQNGLNFMTLKGHNSCEKSAWKEIALITVLLIIALVFGLIATKKE</sequence>
<dbReference type="Proteomes" id="UP001151133">
    <property type="component" value="Unassembled WGS sequence"/>
</dbReference>
<keyword evidence="1" id="KW-1133">Transmembrane helix</keyword>
<keyword evidence="1" id="KW-0472">Membrane</keyword>
<feature type="transmembrane region" description="Helical" evidence="1">
    <location>
        <begin position="146"/>
        <end position="164"/>
    </location>
</feature>
<dbReference type="RefSeq" id="WP_264287327.1">
    <property type="nucleotide sequence ID" value="NZ_JAOZEV010000009.1"/>
</dbReference>
<name>A0A9X2ZKL5_9FLAO</name>
<keyword evidence="3" id="KW-1185">Reference proteome</keyword>